<feature type="active site" evidence="15">
    <location>
        <position position="81"/>
    </location>
</feature>
<evidence type="ECO:0000256" key="7">
    <source>
        <dbReference type="ARBA" id="ARBA00022737"/>
    </source>
</evidence>
<protein>
    <recommendedName>
        <fullName evidence="14">Zinc metalloprotease</fullName>
    </recommendedName>
</protein>
<dbReference type="InterPro" id="IPR008915">
    <property type="entry name" value="Peptidase_M50"/>
</dbReference>
<evidence type="ECO:0000256" key="5">
    <source>
        <dbReference type="ARBA" id="ARBA00022692"/>
    </source>
</evidence>
<evidence type="ECO:0000256" key="13">
    <source>
        <dbReference type="ARBA" id="ARBA00023136"/>
    </source>
</evidence>
<dbReference type="GO" id="GO:0008237">
    <property type="term" value="F:metallopeptidase activity"/>
    <property type="evidence" value="ECO:0007669"/>
    <property type="project" value="UniProtKB-UniRule"/>
</dbReference>
<keyword evidence="7" id="KW-0677">Repeat</keyword>
<evidence type="ECO:0000259" key="18">
    <source>
        <dbReference type="Pfam" id="PF02163"/>
    </source>
</evidence>
<feature type="transmembrane region" description="Helical" evidence="14">
    <location>
        <begin position="24"/>
        <end position="48"/>
    </location>
</feature>
<keyword evidence="12" id="KW-0129">CBS domain</keyword>
<evidence type="ECO:0000256" key="2">
    <source>
        <dbReference type="ARBA" id="ARBA00007931"/>
    </source>
</evidence>
<evidence type="ECO:0000256" key="6">
    <source>
        <dbReference type="ARBA" id="ARBA00022723"/>
    </source>
</evidence>
<evidence type="ECO:0000313" key="19">
    <source>
        <dbReference type="EMBL" id="SNC59926.1"/>
    </source>
</evidence>
<evidence type="ECO:0000313" key="20">
    <source>
        <dbReference type="Proteomes" id="UP000198122"/>
    </source>
</evidence>
<comment type="subcellular location">
    <subcellularLocation>
        <location evidence="1 14">Cell membrane</location>
        <topology evidence="1 14">Multi-pass membrane protein</topology>
    </subcellularLocation>
</comment>
<evidence type="ECO:0000256" key="10">
    <source>
        <dbReference type="ARBA" id="ARBA00022989"/>
    </source>
</evidence>
<evidence type="ECO:0000256" key="16">
    <source>
        <dbReference type="PIRSR" id="PIRSR006404-2"/>
    </source>
</evidence>
<dbReference type="GO" id="GO:0046872">
    <property type="term" value="F:metal ion binding"/>
    <property type="evidence" value="ECO:0007669"/>
    <property type="project" value="UniProtKB-UniRule"/>
</dbReference>
<feature type="domain" description="Peptidase M50" evidence="18">
    <location>
        <begin position="69"/>
        <end position="143"/>
    </location>
</feature>
<keyword evidence="8 14" id="KW-0378">Hydrolase</keyword>
<keyword evidence="11 14" id="KW-0482">Metalloprotease</keyword>
<feature type="compositionally biased region" description="Basic and acidic residues" evidence="17">
    <location>
        <begin position="387"/>
        <end position="398"/>
    </location>
</feature>
<dbReference type="PIRSF" id="PIRSF006404">
    <property type="entry name" value="UCP006404_Pept_M50_CBS"/>
    <property type="match status" value="1"/>
</dbReference>
<dbReference type="EMBL" id="FYEZ01000001">
    <property type="protein sequence ID" value="SNC59926.1"/>
    <property type="molecule type" value="Genomic_DNA"/>
</dbReference>
<keyword evidence="13 14" id="KW-0472">Membrane</keyword>
<dbReference type="PANTHER" id="PTHR39188:SF3">
    <property type="entry name" value="STAGE IV SPORULATION PROTEIN FB"/>
    <property type="match status" value="1"/>
</dbReference>
<dbReference type="GO" id="GO:0006508">
    <property type="term" value="P:proteolysis"/>
    <property type="evidence" value="ECO:0007669"/>
    <property type="project" value="UniProtKB-KW"/>
</dbReference>
<evidence type="ECO:0000256" key="1">
    <source>
        <dbReference type="ARBA" id="ARBA00004651"/>
    </source>
</evidence>
<sequence length="398" mass="41392">MADSLGAGTDTYPEPMNDRNGWRIGTVFGAPLYLGPTWPLLVVLIVVLNGSQLTDALGAPLAYALGLAYAVMLVLSVLVHELAHAAAARSRGHRVHGIHLTLIGGHTVHEGDNSPWGNAWVAIAGPLASLALAALGLLALLLLDPTGVLHYVLLGLVWVNGLVGVFNMLPGLPLDGGHALASAVWAMTGDRGTGLRVAGWSGRVLAVLVLVLVAVMVGTGGGIVYALWGGLLAWIMWQGASQALQLGAIRQRYSRHSTASVVHPAVGIPQEAPVAALEQVDGFPVPVRVITTDEQGDAVGLVDPSALALVPAGERASTPLRAVHRVVEGEWTVDLPHGADLTQLLEALGGRPLEQAAVREPGGWTPEGRPLPPRITGLATHGSLTEGMRRNDATRHGA</sequence>
<reference evidence="19 20" key="1">
    <citation type="submission" date="2017-06" db="EMBL/GenBank/DDBJ databases">
        <authorList>
            <person name="Kim H.J."/>
            <person name="Triplett B.A."/>
        </authorList>
    </citation>
    <scope>NUCLEOTIDE SEQUENCE [LARGE SCALE GENOMIC DNA]</scope>
    <source>
        <strain evidence="19 20">DSM 22179</strain>
    </source>
</reference>
<evidence type="ECO:0000256" key="8">
    <source>
        <dbReference type="ARBA" id="ARBA00022801"/>
    </source>
</evidence>
<feature type="transmembrane region" description="Helical" evidence="14">
    <location>
        <begin position="60"/>
        <end position="79"/>
    </location>
</feature>
<keyword evidence="5 14" id="KW-0812">Transmembrane</keyword>
<dbReference type="InterPro" id="IPR016483">
    <property type="entry name" value="UCP006404_Pept_M50_CBS"/>
</dbReference>
<feature type="binding site" evidence="16">
    <location>
        <position position="175"/>
    </location>
    <ligand>
        <name>Zn(2+)</name>
        <dbReference type="ChEBI" id="CHEBI:29105"/>
        <note>catalytic</note>
    </ligand>
</feature>
<evidence type="ECO:0000256" key="17">
    <source>
        <dbReference type="SAM" id="MobiDB-lite"/>
    </source>
</evidence>
<accession>A0A212T240</accession>
<evidence type="ECO:0000256" key="4">
    <source>
        <dbReference type="ARBA" id="ARBA00022670"/>
    </source>
</evidence>
<feature type="transmembrane region" description="Helical" evidence="14">
    <location>
        <begin position="204"/>
        <end position="228"/>
    </location>
</feature>
<dbReference type="AlphaFoldDB" id="A0A212T240"/>
<keyword evidence="9 14" id="KW-0862">Zinc</keyword>
<evidence type="ECO:0000256" key="3">
    <source>
        <dbReference type="ARBA" id="ARBA00022475"/>
    </source>
</evidence>
<dbReference type="GO" id="GO:0005886">
    <property type="term" value="C:plasma membrane"/>
    <property type="evidence" value="ECO:0007669"/>
    <property type="project" value="UniProtKB-SubCell"/>
</dbReference>
<keyword evidence="4 14" id="KW-0645">Protease</keyword>
<feature type="binding site" evidence="16">
    <location>
        <position position="80"/>
    </location>
    <ligand>
        <name>Zn(2+)</name>
        <dbReference type="ChEBI" id="CHEBI:29105"/>
        <note>catalytic</note>
    </ligand>
</feature>
<dbReference type="Proteomes" id="UP000198122">
    <property type="component" value="Unassembled WGS sequence"/>
</dbReference>
<evidence type="ECO:0000256" key="11">
    <source>
        <dbReference type="ARBA" id="ARBA00023049"/>
    </source>
</evidence>
<comment type="similarity">
    <text evidence="2 14">Belongs to the peptidase M50B family.</text>
</comment>
<evidence type="ECO:0000256" key="12">
    <source>
        <dbReference type="ARBA" id="ARBA00023122"/>
    </source>
</evidence>
<keyword evidence="3 14" id="KW-1003">Cell membrane</keyword>
<feature type="domain" description="Peptidase M50" evidence="18">
    <location>
        <begin position="151"/>
        <end position="210"/>
    </location>
</feature>
<organism evidence="19 20">
    <name type="scientific">Kytococcus aerolatus</name>
    <dbReference type="NCBI Taxonomy" id="592308"/>
    <lineage>
        <taxon>Bacteria</taxon>
        <taxon>Bacillati</taxon>
        <taxon>Actinomycetota</taxon>
        <taxon>Actinomycetes</taxon>
        <taxon>Micrococcales</taxon>
        <taxon>Kytococcaceae</taxon>
        <taxon>Kytococcus</taxon>
    </lineage>
</organism>
<keyword evidence="6 14" id="KW-0479">Metal-binding</keyword>
<keyword evidence="10 14" id="KW-1133">Transmembrane helix</keyword>
<dbReference type="PANTHER" id="PTHR39188">
    <property type="entry name" value="MEMBRANE-ASSOCIATED ZINC METALLOPROTEASE M50B"/>
    <property type="match status" value="1"/>
</dbReference>
<gene>
    <name evidence="19" type="ORF">SAMN05445756_0170</name>
</gene>
<name>A0A212T240_9MICO</name>
<keyword evidence="20" id="KW-1185">Reference proteome</keyword>
<proteinExistence type="inferred from homology"/>
<dbReference type="Pfam" id="PF02163">
    <property type="entry name" value="Peptidase_M50"/>
    <property type="match status" value="2"/>
</dbReference>
<evidence type="ECO:0000256" key="15">
    <source>
        <dbReference type="PIRSR" id="PIRSR006404-1"/>
    </source>
</evidence>
<evidence type="ECO:0000256" key="14">
    <source>
        <dbReference type="PIRNR" id="PIRNR006404"/>
    </source>
</evidence>
<feature type="binding site" evidence="16">
    <location>
        <position position="84"/>
    </location>
    <ligand>
        <name>Zn(2+)</name>
        <dbReference type="ChEBI" id="CHEBI:29105"/>
        <note>catalytic</note>
    </ligand>
</feature>
<evidence type="ECO:0000256" key="9">
    <source>
        <dbReference type="ARBA" id="ARBA00022833"/>
    </source>
</evidence>
<comment type="cofactor">
    <cofactor evidence="14 16">
        <name>Zn(2+)</name>
        <dbReference type="ChEBI" id="CHEBI:29105"/>
    </cofactor>
    <text evidence="14 16">Binds 1 zinc ion per subunit.</text>
</comment>
<feature type="region of interest" description="Disordered" evidence="17">
    <location>
        <begin position="358"/>
        <end position="398"/>
    </location>
</feature>
<feature type="transmembrane region" description="Helical" evidence="14">
    <location>
        <begin position="148"/>
        <end position="169"/>
    </location>
</feature>
<feature type="transmembrane region" description="Helical" evidence="14">
    <location>
        <begin position="119"/>
        <end position="141"/>
    </location>
</feature>